<evidence type="ECO:0000313" key="3">
    <source>
        <dbReference type="EMBL" id="MDG3007404.1"/>
    </source>
</evidence>
<keyword evidence="4" id="KW-1185">Reference proteome</keyword>
<accession>A0ABT6FIN1</accession>
<evidence type="ECO:0000256" key="1">
    <source>
        <dbReference type="SAM" id="MobiDB-lite"/>
    </source>
</evidence>
<dbReference type="EMBL" id="JARRAG010000002">
    <property type="protein sequence ID" value="MDG3007404.1"/>
    <property type="molecule type" value="Genomic_DNA"/>
</dbReference>
<sequence length="59" mass="6218">MRPSLFLAFACALLFFAGPGCSIQDPDQPAVGSISVENDKTPTPEKKGRLGKNAGWGKP</sequence>
<keyword evidence="2" id="KW-0732">Signal</keyword>
<evidence type="ECO:0000313" key="4">
    <source>
        <dbReference type="Proteomes" id="UP001216907"/>
    </source>
</evidence>
<evidence type="ECO:0000256" key="2">
    <source>
        <dbReference type="SAM" id="SignalP"/>
    </source>
</evidence>
<feature type="region of interest" description="Disordered" evidence="1">
    <location>
        <begin position="27"/>
        <end position="59"/>
    </location>
</feature>
<feature type="signal peptide" evidence="2">
    <location>
        <begin position="1"/>
        <end position="22"/>
    </location>
</feature>
<feature type="chain" id="PRO_5046000506" evidence="2">
    <location>
        <begin position="23"/>
        <end position="59"/>
    </location>
</feature>
<reference evidence="3 4" key="1">
    <citation type="submission" date="2023-03" db="EMBL/GenBank/DDBJ databases">
        <title>Paludisphaera mucosa sp. nov. a novel planctomycete from northern fen.</title>
        <authorList>
            <person name="Ivanova A."/>
        </authorList>
    </citation>
    <scope>NUCLEOTIDE SEQUENCE [LARGE SCALE GENOMIC DNA]</scope>
    <source>
        <strain evidence="3 4">Pla2</strain>
    </source>
</reference>
<name>A0ABT6FIN1_9BACT</name>
<organism evidence="3 4">
    <name type="scientific">Paludisphaera mucosa</name>
    <dbReference type="NCBI Taxonomy" id="3030827"/>
    <lineage>
        <taxon>Bacteria</taxon>
        <taxon>Pseudomonadati</taxon>
        <taxon>Planctomycetota</taxon>
        <taxon>Planctomycetia</taxon>
        <taxon>Isosphaerales</taxon>
        <taxon>Isosphaeraceae</taxon>
        <taxon>Paludisphaera</taxon>
    </lineage>
</organism>
<protein>
    <submittedName>
        <fullName evidence="3">Uncharacterized protein</fullName>
    </submittedName>
</protein>
<dbReference type="RefSeq" id="WP_277863684.1">
    <property type="nucleotide sequence ID" value="NZ_JARRAG010000002.1"/>
</dbReference>
<gene>
    <name evidence="3" type="ORF">PZE19_26885</name>
</gene>
<dbReference type="Proteomes" id="UP001216907">
    <property type="component" value="Unassembled WGS sequence"/>
</dbReference>
<comment type="caution">
    <text evidence="3">The sequence shown here is derived from an EMBL/GenBank/DDBJ whole genome shotgun (WGS) entry which is preliminary data.</text>
</comment>
<proteinExistence type="predicted"/>
<feature type="compositionally biased region" description="Basic and acidic residues" evidence="1">
    <location>
        <begin position="37"/>
        <end position="48"/>
    </location>
</feature>